<protein>
    <recommendedName>
        <fullName evidence="3">ArsR family transcriptional regulator</fullName>
    </recommendedName>
</protein>
<accession>A0A1J0WH52</accession>
<dbReference type="STRING" id="1917485.BOO69_09610"/>
<dbReference type="Proteomes" id="UP000181897">
    <property type="component" value="Chromosome"/>
</dbReference>
<proteinExistence type="predicted"/>
<evidence type="ECO:0000313" key="2">
    <source>
        <dbReference type="Proteomes" id="UP000181897"/>
    </source>
</evidence>
<keyword evidence="2" id="KW-1185">Reference proteome</keyword>
<gene>
    <name evidence="1" type="ORF">BOO69_09610</name>
</gene>
<dbReference type="AlphaFoldDB" id="A0A1J0WH52"/>
<evidence type="ECO:0000313" key="1">
    <source>
        <dbReference type="EMBL" id="APE43641.1"/>
    </source>
</evidence>
<name>A0A1J0WH52_9RHOB</name>
<organism evidence="1 2">
    <name type="scientific">Sulfitobacter alexandrii</name>
    <dbReference type="NCBI Taxonomy" id="1917485"/>
    <lineage>
        <taxon>Bacteria</taxon>
        <taxon>Pseudomonadati</taxon>
        <taxon>Pseudomonadota</taxon>
        <taxon>Alphaproteobacteria</taxon>
        <taxon>Rhodobacterales</taxon>
        <taxon>Roseobacteraceae</taxon>
        <taxon>Sulfitobacter</taxon>
    </lineage>
</organism>
<evidence type="ECO:0008006" key="3">
    <source>
        <dbReference type="Google" id="ProtNLM"/>
    </source>
</evidence>
<dbReference type="RefSeq" id="WP_071971975.1">
    <property type="nucleotide sequence ID" value="NZ_CP018076.1"/>
</dbReference>
<dbReference type="OrthoDB" id="7858662at2"/>
<reference evidence="1 2" key="1">
    <citation type="submission" date="2016-11" db="EMBL/GenBank/DDBJ databases">
        <title>Complete genome sequence of Sulfitobacter sp. AM1-D1, a toxic bacteria associated with marine dinoflagellate Alexandrium minutum in East China Sea.</title>
        <authorList>
            <person name="Yang Q."/>
            <person name="Zhang X."/>
            <person name="Tian X."/>
        </authorList>
    </citation>
    <scope>NUCLEOTIDE SEQUENCE [LARGE SCALE GENOMIC DNA]</scope>
    <source>
        <strain evidence="1 2">AM1-D1</strain>
    </source>
</reference>
<sequence length="105" mass="11842">MSGNVFEGYSDHFDAEVRLVILKALADEPAKAMSDSLIMVVLKEFAVRRSREYLHTQLDWLERQAGAVRLRKAGTAIIAHLTERGQEHLDRDGMIVGIKQPSLPR</sequence>
<dbReference type="KEGG" id="suam:BOO69_09610"/>
<dbReference type="EMBL" id="CP018076">
    <property type="protein sequence ID" value="APE43641.1"/>
    <property type="molecule type" value="Genomic_DNA"/>
</dbReference>